<dbReference type="SUPFAM" id="SSF55785">
    <property type="entry name" value="PYP-like sensor domain (PAS domain)"/>
    <property type="match status" value="1"/>
</dbReference>
<protein>
    <recommendedName>
        <fullName evidence="14">Virulence sensor protein BvgS</fullName>
        <ecNumber evidence="3">2.7.13.3</ecNumber>
    </recommendedName>
</protein>
<feature type="domain" description="Response regulatory" evidence="18">
    <location>
        <begin position="762"/>
        <end position="881"/>
    </location>
</feature>
<feature type="modified residue" description="4-aspartylphosphate" evidence="15">
    <location>
        <position position="816"/>
    </location>
</feature>
<dbReference type="Gene3D" id="3.30.450.20">
    <property type="entry name" value="PAS domain"/>
    <property type="match status" value="1"/>
</dbReference>
<dbReference type="AlphaFoldDB" id="A0A1G7W4P1"/>
<dbReference type="InterPro" id="IPR005467">
    <property type="entry name" value="His_kinase_dom"/>
</dbReference>
<evidence type="ECO:0000256" key="7">
    <source>
        <dbReference type="ARBA" id="ARBA00022741"/>
    </source>
</evidence>
<evidence type="ECO:0000256" key="10">
    <source>
        <dbReference type="ARBA" id="ARBA00022989"/>
    </source>
</evidence>
<evidence type="ECO:0000313" key="19">
    <source>
        <dbReference type="EMBL" id="SDG66954.1"/>
    </source>
</evidence>
<comment type="subcellular location">
    <subcellularLocation>
        <location evidence="2">Membrane</location>
    </subcellularLocation>
</comment>
<dbReference type="Proteomes" id="UP000198607">
    <property type="component" value="Unassembled WGS sequence"/>
</dbReference>
<dbReference type="Gene3D" id="3.40.50.2300">
    <property type="match status" value="2"/>
</dbReference>
<dbReference type="FunFam" id="3.30.565.10:FF:000010">
    <property type="entry name" value="Sensor histidine kinase RcsC"/>
    <property type="match status" value="1"/>
</dbReference>
<evidence type="ECO:0000256" key="16">
    <source>
        <dbReference type="SAM" id="Phobius"/>
    </source>
</evidence>
<dbReference type="InterPro" id="IPR003661">
    <property type="entry name" value="HisK_dim/P_dom"/>
</dbReference>
<dbReference type="SUPFAM" id="SSF47226">
    <property type="entry name" value="Histidine-containing phosphotransfer domain, HPT domain"/>
    <property type="match status" value="1"/>
</dbReference>
<proteinExistence type="predicted"/>
<dbReference type="InterPro" id="IPR004358">
    <property type="entry name" value="Sig_transdc_His_kin-like_C"/>
</dbReference>
<dbReference type="EC" id="2.7.13.3" evidence="3"/>
<dbReference type="RefSeq" id="WP_091932573.1">
    <property type="nucleotide sequence ID" value="NZ_FNCY01000001.1"/>
</dbReference>
<gene>
    <name evidence="19" type="ORF">SAMN05660652_00409</name>
</gene>
<dbReference type="PROSITE" id="PS50109">
    <property type="entry name" value="HIS_KIN"/>
    <property type="match status" value="1"/>
</dbReference>
<reference evidence="19 20" key="1">
    <citation type="submission" date="2016-10" db="EMBL/GenBank/DDBJ databases">
        <authorList>
            <person name="de Groot N.N."/>
        </authorList>
    </citation>
    <scope>NUCLEOTIDE SEQUENCE [LARGE SCALE GENOMIC DNA]</scope>
    <source>
        <strain evidence="19 20">DSM 5885</strain>
    </source>
</reference>
<dbReference type="FunFam" id="1.10.287.130:FF:000004">
    <property type="entry name" value="Ethylene receptor 1"/>
    <property type="match status" value="1"/>
</dbReference>
<dbReference type="SMART" id="SM00448">
    <property type="entry name" value="REC"/>
    <property type="match status" value="2"/>
</dbReference>
<dbReference type="InterPro" id="IPR036097">
    <property type="entry name" value="HisK_dim/P_sf"/>
</dbReference>
<dbReference type="SMART" id="SM00387">
    <property type="entry name" value="HATPase_c"/>
    <property type="match status" value="1"/>
</dbReference>
<keyword evidence="7" id="KW-0547">Nucleotide-binding</keyword>
<keyword evidence="11" id="KW-0902">Two-component regulatory system</keyword>
<dbReference type="Pfam" id="PF00072">
    <property type="entry name" value="Response_reg"/>
    <property type="match status" value="1"/>
</dbReference>
<feature type="domain" description="Response regulatory" evidence="18">
    <location>
        <begin position="905"/>
        <end position="1021"/>
    </location>
</feature>
<evidence type="ECO:0000256" key="15">
    <source>
        <dbReference type="PROSITE-ProRule" id="PRU00169"/>
    </source>
</evidence>
<dbReference type="InterPro" id="IPR036890">
    <property type="entry name" value="HATPase_C_sf"/>
</dbReference>
<dbReference type="GO" id="GO:0005886">
    <property type="term" value="C:plasma membrane"/>
    <property type="evidence" value="ECO:0007669"/>
    <property type="project" value="UniProtKB-SubCell"/>
</dbReference>
<feature type="transmembrane region" description="Helical" evidence="16">
    <location>
        <begin position="333"/>
        <end position="351"/>
    </location>
</feature>
<evidence type="ECO:0000256" key="2">
    <source>
        <dbReference type="ARBA" id="ARBA00004370"/>
    </source>
</evidence>
<dbReference type="InterPro" id="IPR011006">
    <property type="entry name" value="CheY-like_superfamily"/>
</dbReference>
<evidence type="ECO:0000256" key="1">
    <source>
        <dbReference type="ARBA" id="ARBA00000085"/>
    </source>
</evidence>
<evidence type="ECO:0000256" key="13">
    <source>
        <dbReference type="ARBA" id="ARBA00058004"/>
    </source>
</evidence>
<evidence type="ECO:0000256" key="6">
    <source>
        <dbReference type="ARBA" id="ARBA00022692"/>
    </source>
</evidence>
<dbReference type="SUPFAM" id="SSF55874">
    <property type="entry name" value="ATPase domain of HSP90 chaperone/DNA topoisomerase II/histidine kinase"/>
    <property type="match status" value="1"/>
</dbReference>
<evidence type="ECO:0000259" key="17">
    <source>
        <dbReference type="PROSITE" id="PS50109"/>
    </source>
</evidence>
<evidence type="ECO:0000256" key="8">
    <source>
        <dbReference type="ARBA" id="ARBA00022777"/>
    </source>
</evidence>
<comment type="catalytic activity">
    <reaction evidence="1">
        <text>ATP + protein L-histidine = ADP + protein N-phospho-L-histidine.</text>
        <dbReference type="EC" id="2.7.13.3"/>
    </reaction>
</comment>
<dbReference type="SMART" id="SM00388">
    <property type="entry name" value="HisKA"/>
    <property type="match status" value="1"/>
</dbReference>
<dbReference type="PROSITE" id="PS50110">
    <property type="entry name" value="RESPONSE_REGULATORY"/>
    <property type="match status" value="2"/>
</dbReference>
<accession>A0A1G7W4P1</accession>
<dbReference type="SUPFAM" id="SSF52172">
    <property type="entry name" value="CheY-like"/>
    <property type="match status" value="2"/>
</dbReference>
<dbReference type="InterPro" id="IPR003594">
    <property type="entry name" value="HATPase_dom"/>
</dbReference>
<dbReference type="EMBL" id="FNCY01000001">
    <property type="protein sequence ID" value="SDG66954.1"/>
    <property type="molecule type" value="Genomic_DNA"/>
</dbReference>
<name>A0A1G7W4P1_9RHOO</name>
<dbReference type="OrthoDB" id="5290456at2"/>
<comment type="function">
    <text evidence="13">Member of the two-component regulatory system BvgS/BvgA. Phosphorylates BvgA via a four-step phosphorelay in response to environmental signals.</text>
</comment>
<feature type="modified residue" description="4-aspartylphosphate" evidence="15">
    <location>
        <position position="954"/>
    </location>
</feature>
<dbReference type="InterPro" id="IPR001789">
    <property type="entry name" value="Sig_transdc_resp-reg_receiver"/>
</dbReference>
<dbReference type="PANTHER" id="PTHR45339:SF3">
    <property type="entry name" value="HISTIDINE KINASE"/>
    <property type="match status" value="1"/>
</dbReference>
<dbReference type="Gene3D" id="1.20.120.160">
    <property type="entry name" value="HPT domain"/>
    <property type="match status" value="1"/>
</dbReference>
<evidence type="ECO:0000256" key="9">
    <source>
        <dbReference type="ARBA" id="ARBA00022840"/>
    </source>
</evidence>
<dbReference type="PRINTS" id="PR00344">
    <property type="entry name" value="BCTRLSENSOR"/>
</dbReference>
<dbReference type="InterPro" id="IPR036641">
    <property type="entry name" value="HPT_dom_sf"/>
</dbReference>
<keyword evidence="6 16" id="KW-0812">Transmembrane</keyword>
<dbReference type="Gene3D" id="3.30.565.10">
    <property type="entry name" value="Histidine kinase-like ATPase, C-terminal domain"/>
    <property type="match status" value="1"/>
</dbReference>
<dbReference type="CDD" id="cd00082">
    <property type="entry name" value="HisKA"/>
    <property type="match status" value="1"/>
</dbReference>
<dbReference type="Pfam" id="PF00512">
    <property type="entry name" value="HisKA"/>
    <property type="match status" value="1"/>
</dbReference>
<feature type="domain" description="Histidine kinase" evidence="17">
    <location>
        <begin position="523"/>
        <end position="744"/>
    </location>
</feature>
<dbReference type="Pfam" id="PF08448">
    <property type="entry name" value="PAS_4"/>
    <property type="match status" value="1"/>
</dbReference>
<evidence type="ECO:0000256" key="5">
    <source>
        <dbReference type="ARBA" id="ARBA00022679"/>
    </source>
</evidence>
<dbReference type="SUPFAM" id="SSF47384">
    <property type="entry name" value="Homodimeric domain of signal transducing histidine kinase"/>
    <property type="match status" value="1"/>
</dbReference>
<keyword evidence="20" id="KW-1185">Reference proteome</keyword>
<dbReference type="CDD" id="cd16922">
    <property type="entry name" value="HATPase_EvgS-ArcB-TorS-like"/>
    <property type="match status" value="1"/>
</dbReference>
<keyword evidence="10 16" id="KW-1133">Transmembrane helix</keyword>
<evidence type="ECO:0000256" key="4">
    <source>
        <dbReference type="ARBA" id="ARBA00022553"/>
    </source>
</evidence>
<dbReference type="Pfam" id="PF02518">
    <property type="entry name" value="HATPase_c"/>
    <property type="match status" value="1"/>
</dbReference>
<keyword evidence="8" id="KW-0418">Kinase</keyword>
<evidence type="ECO:0000256" key="14">
    <source>
        <dbReference type="ARBA" id="ARBA00070152"/>
    </source>
</evidence>
<sequence>MNVSRKDFRRRMLLAVVAVALLVAAGVAVLRVIGNEYRQNFGNHILSNLETMDRVLGLLEQDSAHRVKLIIDEPRHRVLATGLIARPHDQALQLRFREWITPLYRSRGFEDYALISADGKRIIAAGTPELVGREPLVSTQDTLRRAELLGAAMTPPTAGRFPAAGVDIENPNVMAFQLSCVRIDRGLHLLGFLCLSENPLLRLYQLLRAGRPGQTGEAYAIDASGQILSPIRFERRLPTPLNAETGWSLFRLSARARGPILPSDEAPALPLTEVVERLLRHDSLHTGLVENYTDYLGRQVVGAGRWLPNTAMGIVIEVDMDEAFRSYRFARNALIALIGLGVLLIVALTTIDLRSRFSLARSEQQMAAFRDHIPAELHMKSAAGRYLMANPVYEASFRQEPGYVLGKTDAELYPPGEARERETEHDEVVRTGQPVHHIHTKKLDDGGEATYSIVRFPVLGVDDAVVAVGTVGLNITEQIRTQRELEELTRTLEDKVAKRTVQLAAARDLAEAASRAKAEFLANMSHEIRTPLNAIIGMSHLAAHINTAPRVAHYIGRIQSSSRHLLAVVNDILDLSKIEAGKLMIDVSEFILENMLGHVAGLVFERADAKGLELIIDIAPDLPKRLVGDSIRISQILINFANNAVKFTDAGEIVLRVRATGDDNGKVRVRFEVEDTGIGIAADKLSLLFSPFQQVDGSMSRRFEGTGLGLAISRNLAELMGGMVGVRSVPGRGSVFSLQLALSVADPVAPDVAPLPTLAPHRLLVVDDNVAAGRHLLGLLQALGLRADFAPTCDEALAVLKAAEDAADGYDAVFVDGRSVATDSARLLVTLSGRDAPRPRIVLMTPGVQESSAELDREGVDASLSKPVMPSELLDTVLRLFDPERARQVEAAAAYSDWECLAGRAVLLVEDNPINQEVVQGLLEMVGVRVTIANNGLEAIEFLEHQPFDLVLMDVHLPVMDGFEATAAIRRRARFAALPIVALTANALEGDRERCLAAGMNDYIAKPIDPEQMFPTLIRHLLNVGGLPDASVEHRAAAGGSPAALAPTAEGERIAAIAGISGLNVTQAVSRMMGRQDLYVRLVSRMAVERGDRPAEILRAWARGEIETTTALVHEAKSLLGALGADLLQAQCVDLQRALRAGETPADEVLHFATAYEKLLQQLARAVLPVVD</sequence>
<dbReference type="CDD" id="cd17546">
    <property type="entry name" value="REC_hyHK_CKI1_RcsC-like"/>
    <property type="match status" value="1"/>
</dbReference>
<dbReference type="Gene3D" id="1.10.287.130">
    <property type="match status" value="1"/>
</dbReference>
<dbReference type="PANTHER" id="PTHR45339">
    <property type="entry name" value="HYBRID SIGNAL TRANSDUCTION HISTIDINE KINASE J"/>
    <property type="match status" value="1"/>
</dbReference>
<dbReference type="InterPro" id="IPR013656">
    <property type="entry name" value="PAS_4"/>
</dbReference>
<evidence type="ECO:0000313" key="20">
    <source>
        <dbReference type="Proteomes" id="UP000198607"/>
    </source>
</evidence>
<dbReference type="STRING" id="83767.SAMN05660652_00409"/>
<evidence type="ECO:0000256" key="3">
    <source>
        <dbReference type="ARBA" id="ARBA00012438"/>
    </source>
</evidence>
<keyword evidence="5" id="KW-0808">Transferase</keyword>
<evidence type="ECO:0000259" key="18">
    <source>
        <dbReference type="PROSITE" id="PS50110"/>
    </source>
</evidence>
<keyword evidence="12 16" id="KW-0472">Membrane</keyword>
<dbReference type="GO" id="GO:0000155">
    <property type="term" value="F:phosphorelay sensor kinase activity"/>
    <property type="evidence" value="ECO:0007669"/>
    <property type="project" value="InterPro"/>
</dbReference>
<organism evidence="19 20">
    <name type="scientific">Propionivibrio dicarboxylicus</name>
    <dbReference type="NCBI Taxonomy" id="83767"/>
    <lineage>
        <taxon>Bacteria</taxon>
        <taxon>Pseudomonadati</taxon>
        <taxon>Pseudomonadota</taxon>
        <taxon>Betaproteobacteria</taxon>
        <taxon>Rhodocyclales</taxon>
        <taxon>Rhodocyclaceae</taxon>
        <taxon>Propionivibrio</taxon>
    </lineage>
</organism>
<keyword evidence="9" id="KW-0067">ATP-binding</keyword>
<dbReference type="GO" id="GO:0005524">
    <property type="term" value="F:ATP binding"/>
    <property type="evidence" value="ECO:0007669"/>
    <property type="project" value="UniProtKB-KW"/>
</dbReference>
<evidence type="ECO:0000256" key="11">
    <source>
        <dbReference type="ARBA" id="ARBA00023012"/>
    </source>
</evidence>
<dbReference type="InterPro" id="IPR035965">
    <property type="entry name" value="PAS-like_dom_sf"/>
</dbReference>
<evidence type="ECO:0000256" key="12">
    <source>
        <dbReference type="ARBA" id="ARBA00023136"/>
    </source>
</evidence>
<keyword evidence="4 15" id="KW-0597">Phosphoprotein</keyword>